<proteinExistence type="predicted"/>
<keyword evidence="2" id="KW-1185">Reference proteome</keyword>
<organism evidence="1 2">
    <name type="scientific">Lentinus brumalis</name>
    <dbReference type="NCBI Taxonomy" id="2498619"/>
    <lineage>
        <taxon>Eukaryota</taxon>
        <taxon>Fungi</taxon>
        <taxon>Dikarya</taxon>
        <taxon>Basidiomycota</taxon>
        <taxon>Agaricomycotina</taxon>
        <taxon>Agaricomycetes</taxon>
        <taxon>Polyporales</taxon>
        <taxon>Polyporaceae</taxon>
        <taxon>Lentinus</taxon>
    </lineage>
</organism>
<name>A0A371D8V3_9APHY</name>
<dbReference type="AlphaFoldDB" id="A0A371D8V3"/>
<accession>A0A371D8V3</accession>
<protein>
    <recommendedName>
        <fullName evidence="3">BTB domain-containing protein</fullName>
    </recommendedName>
</protein>
<dbReference type="OrthoDB" id="3036049at2759"/>
<dbReference type="Proteomes" id="UP000256964">
    <property type="component" value="Unassembled WGS sequence"/>
</dbReference>
<dbReference type="STRING" id="139420.A0A371D8V3"/>
<sequence>MLTSDASEATVKGSVPADRAPRKKDEKLWFNDGTLIIVAQDTEFRVYKGQLERRSEVFKDMSSFPQPTADCADSPCPVVHVTDFAREWRHVLGLIFDPDDEQSPFPTARRPHPSFELISACVRLGHKYAMTSTYQAAMAYLKDHFTTSFSVFQKHGSWVPEGDDFGLVHTIGVVNLARLTGERTLLPMALLECCRKGADIVLGFTYSDGERETLVAEDVGLCFAAKDKLIAATILAYVNVFGPLPAGDCKLEDCRRALGLLSQSTSRKALSCPSPNPIISFNYTLPGATTPQLCEDCRTTIKERERRRQLANWKALPSMLGIDVPAW</sequence>
<dbReference type="EMBL" id="KZ857408">
    <property type="protein sequence ID" value="RDX48961.1"/>
    <property type="molecule type" value="Genomic_DNA"/>
</dbReference>
<reference evidence="1 2" key="1">
    <citation type="journal article" date="2018" name="Biotechnol. Biofuels">
        <title>Integrative visual omics of the white-rot fungus Polyporus brumalis exposes the biotechnological potential of its oxidative enzymes for delignifying raw plant biomass.</title>
        <authorList>
            <person name="Miyauchi S."/>
            <person name="Rancon A."/>
            <person name="Drula E."/>
            <person name="Hage H."/>
            <person name="Chaduli D."/>
            <person name="Favel A."/>
            <person name="Grisel S."/>
            <person name="Henrissat B."/>
            <person name="Herpoel-Gimbert I."/>
            <person name="Ruiz-Duenas F.J."/>
            <person name="Chevret D."/>
            <person name="Hainaut M."/>
            <person name="Lin J."/>
            <person name="Wang M."/>
            <person name="Pangilinan J."/>
            <person name="Lipzen A."/>
            <person name="Lesage-Meessen L."/>
            <person name="Navarro D."/>
            <person name="Riley R."/>
            <person name="Grigoriev I.V."/>
            <person name="Zhou S."/>
            <person name="Raouche S."/>
            <person name="Rosso M.N."/>
        </authorList>
    </citation>
    <scope>NUCLEOTIDE SEQUENCE [LARGE SCALE GENOMIC DNA]</scope>
    <source>
        <strain evidence="1 2">BRFM 1820</strain>
    </source>
</reference>
<gene>
    <name evidence="1" type="ORF">OH76DRAFT_616155</name>
</gene>
<evidence type="ECO:0000313" key="2">
    <source>
        <dbReference type="Proteomes" id="UP000256964"/>
    </source>
</evidence>
<evidence type="ECO:0000313" key="1">
    <source>
        <dbReference type="EMBL" id="RDX48961.1"/>
    </source>
</evidence>
<evidence type="ECO:0008006" key="3">
    <source>
        <dbReference type="Google" id="ProtNLM"/>
    </source>
</evidence>